<comment type="caution">
    <text evidence="2">The sequence shown here is derived from an EMBL/GenBank/DDBJ whole genome shotgun (WGS) entry which is preliminary data.</text>
</comment>
<evidence type="ECO:0000313" key="2">
    <source>
        <dbReference type="EMBL" id="GHI74091.1"/>
    </source>
</evidence>
<accession>A0ABQ3T139</accession>
<dbReference type="RefSeq" id="WP_189732854.1">
    <property type="nucleotide sequence ID" value="NZ_BMRL01000001.1"/>
</dbReference>
<evidence type="ECO:0000256" key="1">
    <source>
        <dbReference type="SAM" id="Phobius"/>
    </source>
</evidence>
<proteinExistence type="predicted"/>
<name>A0ABQ3T139_9ACTN</name>
<gene>
    <name evidence="2" type="ORF">Snoj_80090</name>
</gene>
<protein>
    <recommendedName>
        <fullName evidence="4">DUF4407 domain-containing protein</fullName>
    </recommendedName>
</protein>
<dbReference type="Proteomes" id="UP000613974">
    <property type="component" value="Unassembled WGS sequence"/>
</dbReference>
<organism evidence="2 3">
    <name type="scientific">Streptomyces nojiriensis</name>
    <dbReference type="NCBI Taxonomy" id="66374"/>
    <lineage>
        <taxon>Bacteria</taxon>
        <taxon>Bacillati</taxon>
        <taxon>Actinomycetota</taxon>
        <taxon>Actinomycetes</taxon>
        <taxon>Kitasatosporales</taxon>
        <taxon>Streptomycetaceae</taxon>
        <taxon>Streptomyces</taxon>
    </lineage>
</organism>
<keyword evidence="1" id="KW-1133">Transmembrane helix</keyword>
<dbReference type="GeneID" id="95592307"/>
<keyword evidence="1" id="KW-0812">Transmembrane</keyword>
<dbReference type="EMBL" id="BNEC01000005">
    <property type="protein sequence ID" value="GHI74091.1"/>
    <property type="molecule type" value="Genomic_DNA"/>
</dbReference>
<dbReference type="Pfam" id="PF14362">
    <property type="entry name" value="DUF4407"/>
    <property type="match status" value="1"/>
</dbReference>
<feature type="transmembrane region" description="Helical" evidence="1">
    <location>
        <begin position="97"/>
        <end position="118"/>
    </location>
</feature>
<feature type="transmembrane region" description="Helical" evidence="1">
    <location>
        <begin position="66"/>
        <end position="91"/>
    </location>
</feature>
<reference evidence="3" key="1">
    <citation type="submission" date="2023-07" db="EMBL/GenBank/DDBJ databases">
        <title>Whole genome shotgun sequence of Streptomyces nojiriensis NBRC 13794.</title>
        <authorList>
            <person name="Komaki H."/>
            <person name="Tamura T."/>
        </authorList>
    </citation>
    <scope>NUCLEOTIDE SEQUENCE [LARGE SCALE GENOMIC DNA]</scope>
    <source>
        <strain evidence="3">NBRC 13794</strain>
    </source>
</reference>
<dbReference type="InterPro" id="IPR025519">
    <property type="entry name" value="DUF4407"/>
</dbReference>
<evidence type="ECO:0000313" key="3">
    <source>
        <dbReference type="Proteomes" id="UP000613974"/>
    </source>
</evidence>
<feature type="transmembrane region" description="Helical" evidence="1">
    <location>
        <begin position="138"/>
        <end position="157"/>
    </location>
</feature>
<keyword evidence="3" id="KW-1185">Reference proteome</keyword>
<keyword evidence="1" id="KW-0472">Membrane</keyword>
<evidence type="ECO:0008006" key="4">
    <source>
        <dbReference type="Google" id="ProtNLM"/>
    </source>
</evidence>
<sequence length="457" mass="51182">MAADTPVRPPEEEYDAWAAETRPARPSHRSYRAWGGRGRSPAALLRRLIGIREEILDRESAERARYTWYGAIVLNTALLGGASMAMAIGTVREGTPVAVAVVVGMVWAWIVLALDSWLVSSTHGYTGGRAARMLVPRLFLSVVLGLTIAEPLLFQIFDREIRQEMAVSRERDLADFRGHLTDCNPLDGQDTTKRGECGDFHMTVPGEPASIKQDIADIAAATARLDEQIKTYNDTLGGKLATERRECAEDRWIRRGNGWDTSETCERARTDTSAYKETSKVAEYEAKRAELVGKGNVLSERLINTGTAYRTDVKKAIDAKVAERQTSQQHDGLLLRAGALSTVAWSDGFALFMMFLLHAVLLLVDAMPVLAKLMSGPSEYDRRLAERREANKRIHLEDQEAQRRVDAIDHEVRRYAAEVWAEEDKARLGHDHYKARTEHARMVREELDARTARLLGE</sequence>
<feature type="transmembrane region" description="Helical" evidence="1">
    <location>
        <begin position="343"/>
        <end position="364"/>
    </location>
</feature>